<keyword evidence="1" id="KW-1133">Transmembrane helix</keyword>
<feature type="transmembrane region" description="Helical" evidence="1">
    <location>
        <begin position="280"/>
        <end position="300"/>
    </location>
</feature>
<name>A0A3B0T5H7_9ZZZZ</name>
<feature type="transmembrane region" description="Helical" evidence="1">
    <location>
        <begin position="84"/>
        <end position="102"/>
    </location>
</feature>
<evidence type="ECO:0000256" key="1">
    <source>
        <dbReference type="SAM" id="Phobius"/>
    </source>
</evidence>
<proteinExistence type="predicted"/>
<accession>A0A3B0T5H7</accession>
<keyword evidence="1" id="KW-0472">Membrane</keyword>
<dbReference type="AlphaFoldDB" id="A0A3B0T5H7"/>
<feature type="transmembrane region" description="Helical" evidence="1">
    <location>
        <begin position="226"/>
        <end position="243"/>
    </location>
</feature>
<dbReference type="EMBL" id="UOEM01000031">
    <property type="protein sequence ID" value="VAW11333.1"/>
    <property type="molecule type" value="Genomic_DNA"/>
</dbReference>
<sequence>MTEAMDWASLLLRWAHVMAGIAWIGTSFFFIWLDASLRRRDGTGADMAGESWMVHGGGFYRVEKFLVAPKAMPDELHWFKWEAYFTWITGFLLLVVIYYWSAEAFLIDSAKADLSVAGAIGISVGSLIVAWLAYDFLCKSSIGDNTVLLALALFALIALAAFGYGMVFPGRAAFLHVGVFIGTIMAANVGHVIIPNQRIVVADLLAGRTPDAKYGQIAKQRSLHNNYLTLPVIFMMISSHYPMTYGHPQSWVIALGVVLAGGLARHFFNVHNSGKLDWTAKAALPAAALVGLATIGFANWRPDIRVGEPVAFTEIQPIIAKNCSMCHAAVPIHEAFEAPPKGIVFDTPEDIRKYAAQIRAQTVLTDAMPLGNETEMTAEERQTLGDWIAGGAPLE</sequence>
<feature type="domain" description="Urate oxidase N-terminal" evidence="2">
    <location>
        <begin position="4"/>
        <end position="289"/>
    </location>
</feature>
<protein>
    <submittedName>
        <fullName evidence="3">FIG137887: membrane protein related to purine degradation</fullName>
    </submittedName>
</protein>
<feature type="transmembrane region" description="Helical" evidence="1">
    <location>
        <begin position="146"/>
        <end position="167"/>
    </location>
</feature>
<gene>
    <name evidence="3" type="ORF">MNBD_ALPHA09-675</name>
</gene>
<feature type="transmembrane region" description="Helical" evidence="1">
    <location>
        <begin position="114"/>
        <end position="134"/>
    </location>
</feature>
<dbReference type="Pfam" id="PF06181">
    <property type="entry name" value="Urate_ox_N"/>
    <property type="match status" value="1"/>
</dbReference>
<feature type="transmembrane region" description="Helical" evidence="1">
    <location>
        <begin position="173"/>
        <end position="194"/>
    </location>
</feature>
<keyword evidence="1" id="KW-0812">Transmembrane</keyword>
<feature type="transmembrane region" description="Helical" evidence="1">
    <location>
        <begin position="249"/>
        <end position="268"/>
    </location>
</feature>
<evidence type="ECO:0000313" key="3">
    <source>
        <dbReference type="EMBL" id="VAW11333.1"/>
    </source>
</evidence>
<dbReference type="InterPro" id="IPR010389">
    <property type="entry name" value="Urate_ox_N"/>
</dbReference>
<evidence type="ECO:0000259" key="2">
    <source>
        <dbReference type="Pfam" id="PF06181"/>
    </source>
</evidence>
<reference evidence="3" key="1">
    <citation type="submission" date="2018-06" db="EMBL/GenBank/DDBJ databases">
        <authorList>
            <person name="Zhirakovskaya E."/>
        </authorList>
    </citation>
    <scope>NUCLEOTIDE SEQUENCE</scope>
</reference>
<feature type="transmembrane region" description="Helical" evidence="1">
    <location>
        <begin position="12"/>
        <end position="33"/>
    </location>
</feature>
<organism evidence="3">
    <name type="scientific">hydrothermal vent metagenome</name>
    <dbReference type="NCBI Taxonomy" id="652676"/>
    <lineage>
        <taxon>unclassified sequences</taxon>
        <taxon>metagenomes</taxon>
        <taxon>ecological metagenomes</taxon>
    </lineage>
</organism>